<dbReference type="Gramene" id="KJB65112">
    <property type="protein sequence ID" value="KJB65112"/>
    <property type="gene ID" value="B456_010G081500"/>
</dbReference>
<dbReference type="Proteomes" id="UP000032304">
    <property type="component" value="Chromosome 10"/>
</dbReference>
<dbReference type="OMA" id="NINCCAE"/>
<dbReference type="PANTHER" id="PTHR11034">
    <property type="entry name" value="N-MYC DOWNSTREAM REGULATED"/>
    <property type="match status" value="1"/>
</dbReference>
<evidence type="ECO:0000256" key="1">
    <source>
        <dbReference type="ARBA" id="ARBA00005598"/>
    </source>
</evidence>
<feature type="transmembrane region" description="Helical" evidence="2">
    <location>
        <begin position="143"/>
        <end position="163"/>
    </location>
</feature>
<dbReference type="Pfam" id="PF03096">
    <property type="entry name" value="Ndr"/>
    <property type="match status" value="1"/>
</dbReference>
<accession>A0A0D2R417</accession>
<sequence length="347" mass="38753">MADSNDSIPLDTEKIYFGGKEHHVRTRCGSLSVIVYGDQHKPALITYPDLALNHVSCFQGLFFCPEAASLLLHNFCIYHISPPGHELGAAPICPSASARCVDDLADQILEVLNFFGLGAVMCMGVTAGAYILTLFAMKYKKRVIGLILISPLFRAPSWIEWFYNKVMSNLLYFYGMCGLLKELLLQRYFSKEVCGNTEIPESDIVQACRRLLDERHGSNVMQFLQAINGRPDLTSGLKRLGCRTLIFVGDSSPFHSEALHMTSKLDRRFSALVEVQACGSMVTEEQPHAMLIPMEYFFMGYGLYRPCHLSDSPRSHLSPSCISPELLSPESSGLNLKPIKIRVSHYT</sequence>
<dbReference type="InterPro" id="IPR029058">
    <property type="entry name" value="AB_hydrolase_fold"/>
</dbReference>
<dbReference type="Gene3D" id="3.40.50.1820">
    <property type="entry name" value="alpha/beta hydrolase"/>
    <property type="match status" value="1"/>
</dbReference>
<name>A0A0D2R417_GOSRA</name>
<dbReference type="InterPro" id="IPR004142">
    <property type="entry name" value="NDRG"/>
</dbReference>
<dbReference type="AlphaFoldDB" id="A0A0D2R417"/>
<evidence type="ECO:0008006" key="5">
    <source>
        <dbReference type="Google" id="ProtNLM"/>
    </source>
</evidence>
<feature type="transmembrane region" description="Helical" evidence="2">
    <location>
        <begin position="114"/>
        <end position="136"/>
    </location>
</feature>
<comment type="similarity">
    <text evidence="1">Belongs to the NDRG family.</text>
</comment>
<keyword evidence="2" id="KW-0812">Transmembrane</keyword>
<gene>
    <name evidence="3" type="ORF">B456_010G081500</name>
</gene>
<reference evidence="3 4" key="1">
    <citation type="journal article" date="2012" name="Nature">
        <title>Repeated polyploidization of Gossypium genomes and the evolution of spinnable cotton fibres.</title>
        <authorList>
            <person name="Paterson A.H."/>
            <person name="Wendel J.F."/>
            <person name="Gundlach H."/>
            <person name="Guo H."/>
            <person name="Jenkins J."/>
            <person name="Jin D."/>
            <person name="Llewellyn D."/>
            <person name="Showmaker K.C."/>
            <person name="Shu S."/>
            <person name="Udall J."/>
            <person name="Yoo M.J."/>
            <person name="Byers R."/>
            <person name="Chen W."/>
            <person name="Doron-Faigenboim A."/>
            <person name="Duke M.V."/>
            <person name="Gong L."/>
            <person name="Grimwood J."/>
            <person name="Grover C."/>
            <person name="Grupp K."/>
            <person name="Hu G."/>
            <person name="Lee T.H."/>
            <person name="Li J."/>
            <person name="Lin L."/>
            <person name="Liu T."/>
            <person name="Marler B.S."/>
            <person name="Page J.T."/>
            <person name="Roberts A.W."/>
            <person name="Romanel E."/>
            <person name="Sanders W.S."/>
            <person name="Szadkowski E."/>
            <person name="Tan X."/>
            <person name="Tang H."/>
            <person name="Xu C."/>
            <person name="Wang J."/>
            <person name="Wang Z."/>
            <person name="Zhang D."/>
            <person name="Zhang L."/>
            <person name="Ashrafi H."/>
            <person name="Bedon F."/>
            <person name="Bowers J.E."/>
            <person name="Brubaker C.L."/>
            <person name="Chee P.W."/>
            <person name="Das S."/>
            <person name="Gingle A.R."/>
            <person name="Haigler C.H."/>
            <person name="Harker D."/>
            <person name="Hoffmann L.V."/>
            <person name="Hovav R."/>
            <person name="Jones D.C."/>
            <person name="Lemke C."/>
            <person name="Mansoor S."/>
            <person name="ur Rahman M."/>
            <person name="Rainville L.N."/>
            <person name="Rambani A."/>
            <person name="Reddy U.K."/>
            <person name="Rong J.K."/>
            <person name="Saranga Y."/>
            <person name="Scheffler B.E."/>
            <person name="Scheffler J.A."/>
            <person name="Stelly D.M."/>
            <person name="Triplett B.A."/>
            <person name="Van Deynze A."/>
            <person name="Vaslin M.F."/>
            <person name="Waghmare V.N."/>
            <person name="Walford S.A."/>
            <person name="Wright R.J."/>
            <person name="Zaki E.A."/>
            <person name="Zhang T."/>
            <person name="Dennis E.S."/>
            <person name="Mayer K.F."/>
            <person name="Peterson D.G."/>
            <person name="Rokhsar D.S."/>
            <person name="Wang X."/>
            <person name="Schmutz J."/>
        </authorList>
    </citation>
    <scope>NUCLEOTIDE SEQUENCE [LARGE SCALE GENOMIC DNA]</scope>
</reference>
<proteinExistence type="inferred from homology"/>
<keyword evidence="2" id="KW-0472">Membrane</keyword>
<evidence type="ECO:0000313" key="4">
    <source>
        <dbReference type="Proteomes" id="UP000032304"/>
    </source>
</evidence>
<keyword evidence="4" id="KW-1185">Reference proteome</keyword>
<dbReference type="SUPFAM" id="SSF53474">
    <property type="entry name" value="alpha/beta-Hydrolases"/>
    <property type="match status" value="1"/>
</dbReference>
<organism evidence="3 4">
    <name type="scientific">Gossypium raimondii</name>
    <name type="common">Peruvian cotton</name>
    <name type="synonym">Gossypium klotzschianum subsp. raimondii</name>
    <dbReference type="NCBI Taxonomy" id="29730"/>
    <lineage>
        <taxon>Eukaryota</taxon>
        <taxon>Viridiplantae</taxon>
        <taxon>Streptophyta</taxon>
        <taxon>Embryophyta</taxon>
        <taxon>Tracheophyta</taxon>
        <taxon>Spermatophyta</taxon>
        <taxon>Magnoliopsida</taxon>
        <taxon>eudicotyledons</taxon>
        <taxon>Gunneridae</taxon>
        <taxon>Pentapetalae</taxon>
        <taxon>rosids</taxon>
        <taxon>malvids</taxon>
        <taxon>Malvales</taxon>
        <taxon>Malvaceae</taxon>
        <taxon>Malvoideae</taxon>
        <taxon>Gossypium</taxon>
    </lineage>
</organism>
<dbReference type="eggNOG" id="KOG2931">
    <property type="taxonomic scope" value="Eukaryota"/>
</dbReference>
<dbReference type="EMBL" id="CM001749">
    <property type="protein sequence ID" value="KJB65112.1"/>
    <property type="molecule type" value="Genomic_DNA"/>
</dbReference>
<keyword evidence="2" id="KW-1133">Transmembrane helix</keyword>
<evidence type="ECO:0000313" key="3">
    <source>
        <dbReference type="EMBL" id="KJB65112.1"/>
    </source>
</evidence>
<dbReference type="OrthoDB" id="741027at2759"/>
<protein>
    <recommendedName>
        <fullName evidence="5">Pollen-specific protein SF21</fullName>
    </recommendedName>
</protein>
<evidence type="ECO:0000256" key="2">
    <source>
        <dbReference type="SAM" id="Phobius"/>
    </source>
</evidence>